<proteinExistence type="predicted"/>
<dbReference type="EMBL" id="VSRR010030195">
    <property type="protein sequence ID" value="MPC69905.1"/>
    <property type="molecule type" value="Genomic_DNA"/>
</dbReference>
<organism evidence="1 2">
    <name type="scientific">Portunus trituberculatus</name>
    <name type="common">Swimming crab</name>
    <name type="synonym">Neptunus trituberculatus</name>
    <dbReference type="NCBI Taxonomy" id="210409"/>
    <lineage>
        <taxon>Eukaryota</taxon>
        <taxon>Metazoa</taxon>
        <taxon>Ecdysozoa</taxon>
        <taxon>Arthropoda</taxon>
        <taxon>Crustacea</taxon>
        <taxon>Multicrustacea</taxon>
        <taxon>Malacostraca</taxon>
        <taxon>Eumalacostraca</taxon>
        <taxon>Eucarida</taxon>
        <taxon>Decapoda</taxon>
        <taxon>Pleocyemata</taxon>
        <taxon>Brachyura</taxon>
        <taxon>Eubrachyura</taxon>
        <taxon>Portunoidea</taxon>
        <taxon>Portunidae</taxon>
        <taxon>Portuninae</taxon>
        <taxon>Portunus</taxon>
    </lineage>
</organism>
<sequence>MARTVTNNSLIHGVPDRVRSIYKRLGGSDEAPSVMVFMQTAGRGISVNGSSREAAPSGRPFQSTPITPFIRCTSLPPYLPPALLPSRLNLNVSLTPPTTHPIKVAALPPLIPPHSPSSPDPSMQHTTLRRHSPPNIEAVDGRPFQSITNKTHIKWKLI</sequence>
<dbReference type="AlphaFoldDB" id="A0A5B7HK13"/>
<accession>A0A5B7HK13</accession>
<comment type="caution">
    <text evidence="1">The sequence shown here is derived from an EMBL/GenBank/DDBJ whole genome shotgun (WGS) entry which is preliminary data.</text>
</comment>
<gene>
    <name evidence="1" type="ORF">E2C01_064138</name>
</gene>
<dbReference type="Proteomes" id="UP000324222">
    <property type="component" value="Unassembled WGS sequence"/>
</dbReference>
<evidence type="ECO:0000313" key="2">
    <source>
        <dbReference type="Proteomes" id="UP000324222"/>
    </source>
</evidence>
<name>A0A5B7HK13_PORTR</name>
<reference evidence="1 2" key="1">
    <citation type="submission" date="2019-05" db="EMBL/GenBank/DDBJ databases">
        <title>Another draft genome of Portunus trituberculatus and its Hox gene families provides insights of decapod evolution.</title>
        <authorList>
            <person name="Jeong J.-H."/>
            <person name="Song I."/>
            <person name="Kim S."/>
            <person name="Choi T."/>
            <person name="Kim D."/>
            <person name="Ryu S."/>
            <person name="Kim W."/>
        </authorList>
    </citation>
    <scope>NUCLEOTIDE SEQUENCE [LARGE SCALE GENOMIC DNA]</scope>
    <source>
        <tissue evidence="1">Muscle</tissue>
    </source>
</reference>
<keyword evidence="2" id="KW-1185">Reference proteome</keyword>
<protein>
    <submittedName>
        <fullName evidence="1">Uncharacterized protein</fullName>
    </submittedName>
</protein>
<evidence type="ECO:0000313" key="1">
    <source>
        <dbReference type="EMBL" id="MPC69905.1"/>
    </source>
</evidence>